<dbReference type="RefSeq" id="WP_199494934.1">
    <property type="nucleotide sequence ID" value="NZ_JAEMOP010000002.1"/>
</dbReference>
<accession>A0A8I1G8Q6</accession>
<keyword evidence="1" id="KW-1133">Transmembrane helix</keyword>
<feature type="transmembrane region" description="Helical" evidence="1">
    <location>
        <begin position="35"/>
        <end position="67"/>
    </location>
</feature>
<sequence length="151" mass="17211">MESNELITLVTFLISIAIATLSAWLIRRASPQRRFIWFTGSVVAFLLLFGIKFFFVPLLTCLVILYFAKRDGDNPLGDIGIGFVNIFTIAISWCLFGLYILLPVGALYWMFISIQVGSFWMFLVGFIPITWPIGAYGLIFDMPDWVLDMFT</sequence>
<evidence type="ECO:0000313" key="2">
    <source>
        <dbReference type="EMBL" id="MBJ7267659.1"/>
    </source>
</evidence>
<keyword evidence="5" id="KW-1185">Reference proteome</keyword>
<dbReference type="AlphaFoldDB" id="A0A8I1G8Q6"/>
<feature type="transmembrane region" description="Helical" evidence="1">
    <location>
        <begin position="79"/>
        <end position="112"/>
    </location>
</feature>
<proteinExistence type="predicted"/>
<keyword evidence="1" id="KW-0812">Transmembrane</keyword>
<organism evidence="3 4">
    <name type="scientific">Idiomarina abyssalis</name>
    <dbReference type="NCBI Taxonomy" id="86102"/>
    <lineage>
        <taxon>Bacteria</taxon>
        <taxon>Pseudomonadati</taxon>
        <taxon>Pseudomonadota</taxon>
        <taxon>Gammaproteobacteria</taxon>
        <taxon>Alteromonadales</taxon>
        <taxon>Idiomarinaceae</taxon>
        <taxon>Idiomarina</taxon>
    </lineage>
</organism>
<comment type="caution">
    <text evidence="3">The sequence shown here is derived from an EMBL/GenBank/DDBJ whole genome shotgun (WGS) entry which is preliminary data.</text>
</comment>
<evidence type="ECO:0000313" key="5">
    <source>
        <dbReference type="Proteomes" id="UP000655994"/>
    </source>
</evidence>
<dbReference type="Proteomes" id="UP000621390">
    <property type="component" value="Unassembled WGS sequence"/>
</dbReference>
<protein>
    <submittedName>
        <fullName evidence="3">Uncharacterized protein</fullName>
    </submittedName>
</protein>
<dbReference type="Proteomes" id="UP000655994">
    <property type="component" value="Unassembled WGS sequence"/>
</dbReference>
<reference evidence="3 5" key="1">
    <citation type="submission" date="2020-09" db="EMBL/GenBank/DDBJ databases">
        <title>Draft Genomes of Bacterial Isolates from North Pond Shallow Sediments.</title>
        <authorList>
            <person name="Kiel Reese B."/>
            <person name="Mullis M."/>
            <person name="Weisend R.E."/>
        </authorList>
    </citation>
    <scope>NUCLEOTIDE SEQUENCE</scope>
    <source>
        <strain evidence="3">KJE-2</strain>
        <strain evidence="2 5">KJE-3</strain>
    </source>
</reference>
<name>A0A8I1G8Q6_9GAMM</name>
<gene>
    <name evidence="2" type="ORF">JHC10_12005</name>
    <name evidence="3" type="ORF">JHC11_05015</name>
</gene>
<dbReference type="EMBL" id="JAEMOP010000002">
    <property type="protein sequence ID" value="MBJ7315350.1"/>
    <property type="molecule type" value="Genomic_DNA"/>
</dbReference>
<keyword evidence="1" id="KW-0472">Membrane</keyword>
<evidence type="ECO:0000313" key="4">
    <source>
        <dbReference type="Proteomes" id="UP000621390"/>
    </source>
</evidence>
<feature type="transmembrane region" description="Helical" evidence="1">
    <location>
        <begin position="6"/>
        <end position="26"/>
    </location>
</feature>
<dbReference type="EMBL" id="JAEMOS010000039">
    <property type="protein sequence ID" value="MBJ7267659.1"/>
    <property type="molecule type" value="Genomic_DNA"/>
</dbReference>
<evidence type="ECO:0000256" key="1">
    <source>
        <dbReference type="SAM" id="Phobius"/>
    </source>
</evidence>
<feature type="transmembrane region" description="Helical" evidence="1">
    <location>
        <begin position="119"/>
        <end position="139"/>
    </location>
</feature>
<evidence type="ECO:0000313" key="3">
    <source>
        <dbReference type="EMBL" id="MBJ7315350.1"/>
    </source>
</evidence>